<feature type="region of interest" description="Disordered" evidence="1">
    <location>
        <begin position="44"/>
        <end position="69"/>
    </location>
</feature>
<reference evidence="3 4" key="1">
    <citation type="journal article" date="2024" name="Science">
        <title>Giant polyketide synthase enzymes in the biosynthesis of giant marine polyether toxins.</title>
        <authorList>
            <person name="Fallon T.R."/>
            <person name="Shende V.V."/>
            <person name="Wierzbicki I.H."/>
            <person name="Pendleton A.L."/>
            <person name="Watervoot N.F."/>
            <person name="Auber R.P."/>
            <person name="Gonzalez D.J."/>
            <person name="Wisecaver J.H."/>
            <person name="Moore B.S."/>
        </authorList>
    </citation>
    <scope>NUCLEOTIDE SEQUENCE [LARGE SCALE GENOMIC DNA]</scope>
    <source>
        <strain evidence="3 4">12B1</strain>
    </source>
</reference>
<protein>
    <recommendedName>
        <fullName evidence="2">CAP-Gly domain-containing protein</fullName>
    </recommendedName>
</protein>
<accession>A0AB34JDH9</accession>
<gene>
    <name evidence="3" type="ORF">AB1Y20_003472</name>
</gene>
<dbReference type="AlphaFoldDB" id="A0AB34JDH9"/>
<dbReference type="EMBL" id="JBGBPQ010000010">
    <property type="protein sequence ID" value="KAL1519212.1"/>
    <property type="molecule type" value="Genomic_DNA"/>
</dbReference>
<comment type="caution">
    <text evidence="3">The sequence shown here is derived from an EMBL/GenBank/DDBJ whole genome shotgun (WGS) entry which is preliminary data.</text>
</comment>
<feature type="region of interest" description="Disordered" evidence="1">
    <location>
        <begin position="98"/>
        <end position="248"/>
    </location>
</feature>
<evidence type="ECO:0000313" key="3">
    <source>
        <dbReference type="EMBL" id="KAL1519212.1"/>
    </source>
</evidence>
<name>A0AB34JDH9_PRYPA</name>
<dbReference type="PROSITE" id="PS50245">
    <property type="entry name" value="CAP_GLY_2"/>
    <property type="match status" value="1"/>
</dbReference>
<feature type="compositionally biased region" description="Low complexity" evidence="1">
    <location>
        <begin position="44"/>
        <end position="60"/>
    </location>
</feature>
<sequence length="512" mass="56301">MSAFSLTQGSPFKLGSAASLTPGAVFPHPWAARSSSKHLDLAQLDSSAASAPESNAASLSTAQPRETSRLVASAQLRAASSCAVQITVTVLPAGGLGTHEGVAGGPPAKVSRKSNTESFEMKHEEPVHEEETQQSKEDSFEMKHEEPVHEDEGHESIEKRYESVEERHESPRERNESEEARHESQQERHESKEEGPVSKEERHESTQERHESTKGCESKEEGHESKEQSLEIQEGTAPIAGEGTASSDAIRIGSRVSTAYGDLGTVRYRGSTHFKEGEWVGVELDKPKGKNDGEVRGVRYFSCRAHYGLFTKASNLKLVNPSPQPEEDVVPSLESPRSRVPRHSLATTSAARESKPMRQRALSMPHECESSPFPPFQIPEGWEEVWLDGAVPMGKPRLDLLPVQLYVSSVGGDRKTTRDCRYAMDFLLSKRVPHAIHDLSAKPELRHSLGLSTASPATKWSAAGEVVLPRIQLREGLVVGLSALQDMEDHAELDPILAPVIREYARRLGHRR</sequence>
<feature type="domain" description="CAP-Gly" evidence="2">
    <location>
        <begin position="270"/>
        <end position="312"/>
    </location>
</feature>
<dbReference type="Pfam" id="PF01302">
    <property type="entry name" value="CAP_GLY"/>
    <property type="match status" value="1"/>
</dbReference>
<dbReference type="Gene3D" id="2.30.30.190">
    <property type="entry name" value="CAP Gly-rich-like domain"/>
    <property type="match status" value="1"/>
</dbReference>
<dbReference type="SUPFAM" id="SSF74924">
    <property type="entry name" value="Cap-Gly domain"/>
    <property type="match status" value="1"/>
</dbReference>
<organism evidence="3 4">
    <name type="scientific">Prymnesium parvum</name>
    <name type="common">Toxic golden alga</name>
    <dbReference type="NCBI Taxonomy" id="97485"/>
    <lineage>
        <taxon>Eukaryota</taxon>
        <taxon>Haptista</taxon>
        <taxon>Haptophyta</taxon>
        <taxon>Prymnesiophyceae</taxon>
        <taxon>Prymnesiales</taxon>
        <taxon>Prymnesiaceae</taxon>
        <taxon>Prymnesium</taxon>
    </lineage>
</organism>
<feature type="compositionally biased region" description="Basic and acidic residues" evidence="1">
    <location>
        <begin position="119"/>
        <end position="229"/>
    </location>
</feature>
<dbReference type="PANTHER" id="PTHR18916">
    <property type="entry name" value="DYNACTIN 1-RELATED MICROTUBULE-BINDING"/>
    <property type="match status" value="1"/>
</dbReference>
<dbReference type="InterPro" id="IPR036859">
    <property type="entry name" value="CAP-Gly_dom_sf"/>
</dbReference>
<evidence type="ECO:0000313" key="4">
    <source>
        <dbReference type="Proteomes" id="UP001515480"/>
    </source>
</evidence>
<proteinExistence type="predicted"/>
<dbReference type="SMART" id="SM01052">
    <property type="entry name" value="CAP_GLY"/>
    <property type="match status" value="1"/>
</dbReference>
<dbReference type="SUPFAM" id="SSF52833">
    <property type="entry name" value="Thioredoxin-like"/>
    <property type="match status" value="1"/>
</dbReference>
<dbReference type="InterPro" id="IPR000938">
    <property type="entry name" value="CAP-Gly_domain"/>
</dbReference>
<dbReference type="InterPro" id="IPR036249">
    <property type="entry name" value="Thioredoxin-like_sf"/>
</dbReference>
<dbReference type="Gene3D" id="3.40.30.10">
    <property type="entry name" value="Glutaredoxin"/>
    <property type="match status" value="1"/>
</dbReference>
<keyword evidence="4" id="KW-1185">Reference proteome</keyword>
<dbReference type="Proteomes" id="UP001515480">
    <property type="component" value="Unassembled WGS sequence"/>
</dbReference>
<evidence type="ECO:0000256" key="1">
    <source>
        <dbReference type="SAM" id="MobiDB-lite"/>
    </source>
</evidence>
<feature type="region of interest" description="Disordered" evidence="1">
    <location>
        <begin position="319"/>
        <end position="357"/>
    </location>
</feature>
<evidence type="ECO:0000259" key="2">
    <source>
        <dbReference type="PROSITE" id="PS50245"/>
    </source>
</evidence>